<gene>
    <name evidence="7 10" type="primary">rsmA</name>
    <name evidence="7" type="synonym">ksgA</name>
    <name evidence="10" type="ORF">PXH66_07955</name>
</gene>
<feature type="binding site" evidence="7 8">
    <location>
        <position position="28"/>
    </location>
    <ligand>
        <name>S-adenosyl-L-methionine</name>
        <dbReference type="ChEBI" id="CHEBI:59789"/>
    </ligand>
</feature>
<evidence type="ECO:0000313" key="10">
    <source>
        <dbReference type="EMBL" id="WED66781.1"/>
    </source>
</evidence>
<evidence type="ECO:0000256" key="7">
    <source>
        <dbReference type="HAMAP-Rule" id="MF_00607"/>
    </source>
</evidence>
<dbReference type="GO" id="GO:0003723">
    <property type="term" value="F:RNA binding"/>
    <property type="evidence" value="ECO:0007669"/>
    <property type="project" value="UniProtKB-UniRule"/>
</dbReference>
<dbReference type="InterPro" id="IPR011530">
    <property type="entry name" value="rRNA_adenine_dimethylase"/>
</dbReference>
<feature type="binding site" evidence="7 8">
    <location>
        <position position="53"/>
    </location>
    <ligand>
        <name>S-adenosyl-L-methionine</name>
        <dbReference type="ChEBI" id="CHEBI:59789"/>
    </ligand>
</feature>
<dbReference type="PANTHER" id="PTHR11727">
    <property type="entry name" value="DIMETHYLADENOSINE TRANSFERASE"/>
    <property type="match status" value="1"/>
</dbReference>
<evidence type="ECO:0000256" key="1">
    <source>
        <dbReference type="ARBA" id="ARBA00022490"/>
    </source>
</evidence>
<keyword evidence="11" id="KW-1185">Reference proteome</keyword>
<dbReference type="EC" id="2.1.1.182" evidence="7"/>
<evidence type="ECO:0000256" key="5">
    <source>
        <dbReference type="ARBA" id="ARBA00022691"/>
    </source>
</evidence>
<accession>A0AAF0I7I8</accession>
<evidence type="ECO:0000256" key="4">
    <source>
        <dbReference type="ARBA" id="ARBA00022679"/>
    </source>
</evidence>
<evidence type="ECO:0000256" key="3">
    <source>
        <dbReference type="ARBA" id="ARBA00022603"/>
    </source>
</evidence>
<dbReference type="PROSITE" id="PS01131">
    <property type="entry name" value="RRNA_A_DIMETH"/>
    <property type="match status" value="1"/>
</dbReference>
<dbReference type="GO" id="GO:0052908">
    <property type="term" value="F:16S rRNA (adenine(1518)-N(6)/adenine(1519)-N(6))-dimethyltransferase activity"/>
    <property type="evidence" value="ECO:0007669"/>
    <property type="project" value="UniProtKB-EC"/>
</dbReference>
<protein>
    <recommendedName>
        <fullName evidence="7">Ribosomal RNA small subunit methyltransferase A</fullName>
        <ecNumber evidence="7">2.1.1.182</ecNumber>
    </recommendedName>
    <alternativeName>
        <fullName evidence="7">16S rRNA (adenine(1518)-N(6)/adenine(1519)-N(6))-dimethyltransferase</fullName>
    </alternativeName>
    <alternativeName>
        <fullName evidence="7">16S rRNA dimethyladenosine transferase</fullName>
    </alternativeName>
    <alternativeName>
        <fullName evidence="7">16S rRNA dimethylase</fullName>
    </alternativeName>
    <alternativeName>
        <fullName evidence="7">S-adenosylmethionine-6-N', N'-adenosyl(rRNA) dimethyltransferase</fullName>
    </alternativeName>
</protein>
<dbReference type="PROSITE" id="PS51689">
    <property type="entry name" value="SAM_RNA_A_N6_MT"/>
    <property type="match status" value="1"/>
</dbReference>
<reference evidence="10" key="1">
    <citation type="submission" date="2023-03" db="EMBL/GenBank/DDBJ databases">
        <title>Lomoglobus Profundus gen. nov., sp. nov., a novel member of the phylum Verrucomicrobia, isolated from deep-marine sediment of South China Sea.</title>
        <authorList>
            <person name="Ahmad T."/>
            <person name="Ishaq S.E."/>
            <person name="Wang F."/>
        </authorList>
    </citation>
    <scope>NUCLEOTIDE SEQUENCE</scope>
    <source>
        <strain evidence="10">LMO-M01</strain>
    </source>
</reference>
<dbReference type="HAMAP" id="MF_00607">
    <property type="entry name" value="16SrRNA_methyltr_A"/>
    <property type="match status" value="1"/>
</dbReference>
<keyword evidence="1 7" id="KW-0963">Cytoplasm</keyword>
<dbReference type="NCBIfam" id="TIGR00755">
    <property type="entry name" value="ksgA"/>
    <property type="match status" value="1"/>
</dbReference>
<comment type="function">
    <text evidence="7">Specifically dimethylates two adjacent adenosines (A1518 and A1519) in the loop of a conserved hairpin near the 3'-end of 16S rRNA in the 30S particle. May play a critical role in biogenesis of 30S subunits.</text>
</comment>
<dbReference type="Pfam" id="PF00398">
    <property type="entry name" value="RrnaAD"/>
    <property type="match status" value="1"/>
</dbReference>
<dbReference type="InterPro" id="IPR020598">
    <property type="entry name" value="rRNA_Ade_methylase_Trfase_N"/>
</dbReference>
<feature type="domain" description="Ribosomal RNA adenine methylase transferase N-terminal" evidence="9">
    <location>
        <begin position="33"/>
        <end position="208"/>
    </location>
</feature>
<dbReference type="SMART" id="SM00650">
    <property type="entry name" value="rADc"/>
    <property type="match status" value="1"/>
</dbReference>
<evidence type="ECO:0000313" key="11">
    <source>
        <dbReference type="Proteomes" id="UP001218638"/>
    </source>
</evidence>
<keyword evidence="4 7" id="KW-0808">Transferase</keyword>
<organism evidence="10 11">
    <name type="scientific">Synoicihabitans lomoniglobus</name>
    <dbReference type="NCBI Taxonomy" id="2909285"/>
    <lineage>
        <taxon>Bacteria</taxon>
        <taxon>Pseudomonadati</taxon>
        <taxon>Verrucomicrobiota</taxon>
        <taxon>Opitutia</taxon>
        <taxon>Opitutales</taxon>
        <taxon>Opitutaceae</taxon>
        <taxon>Synoicihabitans</taxon>
    </lineage>
</organism>
<dbReference type="KEGG" id="slom:PXH66_07955"/>
<dbReference type="InterPro" id="IPR001737">
    <property type="entry name" value="KsgA/Erm"/>
</dbReference>
<feature type="binding site" evidence="7 8">
    <location>
        <position position="26"/>
    </location>
    <ligand>
        <name>S-adenosyl-L-methionine</name>
        <dbReference type="ChEBI" id="CHEBI:59789"/>
    </ligand>
</feature>
<dbReference type="InterPro" id="IPR029063">
    <property type="entry name" value="SAM-dependent_MTases_sf"/>
</dbReference>
<comment type="similarity">
    <text evidence="7">Belongs to the class I-like SAM-binding methyltransferase superfamily. rRNA adenine N(6)-methyltransferase family. RsmA subfamily.</text>
</comment>
<dbReference type="GO" id="GO:0005829">
    <property type="term" value="C:cytosol"/>
    <property type="evidence" value="ECO:0007669"/>
    <property type="project" value="TreeGrafter"/>
</dbReference>
<dbReference type="InterPro" id="IPR023165">
    <property type="entry name" value="rRNA_Ade_diMease-like_C"/>
</dbReference>
<dbReference type="SUPFAM" id="SSF53335">
    <property type="entry name" value="S-adenosyl-L-methionine-dependent methyltransferases"/>
    <property type="match status" value="1"/>
</dbReference>
<evidence type="ECO:0000256" key="2">
    <source>
        <dbReference type="ARBA" id="ARBA00022552"/>
    </source>
</evidence>
<dbReference type="EMBL" id="CP119075">
    <property type="protein sequence ID" value="WED66781.1"/>
    <property type="molecule type" value="Genomic_DNA"/>
</dbReference>
<comment type="catalytic activity">
    <reaction evidence="7">
        <text>adenosine(1518)/adenosine(1519) in 16S rRNA + 4 S-adenosyl-L-methionine = N(6)-dimethyladenosine(1518)/N(6)-dimethyladenosine(1519) in 16S rRNA + 4 S-adenosyl-L-homocysteine + 4 H(+)</text>
        <dbReference type="Rhea" id="RHEA:19609"/>
        <dbReference type="Rhea" id="RHEA-COMP:10232"/>
        <dbReference type="Rhea" id="RHEA-COMP:10233"/>
        <dbReference type="ChEBI" id="CHEBI:15378"/>
        <dbReference type="ChEBI" id="CHEBI:57856"/>
        <dbReference type="ChEBI" id="CHEBI:59789"/>
        <dbReference type="ChEBI" id="CHEBI:74411"/>
        <dbReference type="ChEBI" id="CHEBI:74493"/>
        <dbReference type="EC" id="2.1.1.182"/>
    </reaction>
</comment>
<keyword evidence="3 7" id="KW-0489">Methyltransferase</keyword>
<feature type="binding site" evidence="7 8">
    <location>
        <position position="74"/>
    </location>
    <ligand>
        <name>S-adenosyl-L-methionine</name>
        <dbReference type="ChEBI" id="CHEBI:59789"/>
    </ligand>
</feature>
<proteinExistence type="inferred from homology"/>
<name>A0AAF0I7I8_9BACT</name>
<dbReference type="Proteomes" id="UP001218638">
    <property type="component" value="Chromosome"/>
</dbReference>
<dbReference type="Gene3D" id="3.40.50.150">
    <property type="entry name" value="Vaccinia Virus protein VP39"/>
    <property type="match status" value="1"/>
</dbReference>
<feature type="binding site" evidence="7 8">
    <location>
        <position position="101"/>
    </location>
    <ligand>
        <name>S-adenosyl-L-methionine</name>
        <dbReference type="ChEBI" id="CHEBI:59789"/>
    </ligand>
</feature>
<dbReference type="InterPro" id="IPR020596">
    <property type="entry name" value="rRNA_Ade_Mease_Trfase_CS"/>
</dbReference>
<dbReference type="PANTHER" id="PTHR11727:SF7">
    <property type="entry name" value="DIMETHYLADENOSINE TRANSFERASE-RELATED"/>
    <property type="match status" value="1"/>
</dbReference>
<evidence type="ECO:0000256" key="8">
    <source>
        <dbReference type="PROSITE-ProRule" id="PRU01026"/>
    </source>
</evidence>
<dbReference type="RefSeq" id="WP_330928943.1">
    <property type="nucleotide sequence ID" value="NZ_JAKGCW010000027.1"/>
</dbReference>
<keyword evidence="5 7" id="KW-0949">S-adenosyl-L-methionine</keyword>
<evidence type="ECO:0000259" key="9">
    <source>
        <dbReference type="SMART" id="SM00650"/>
    </source>
</evidence>
<sequence>MPLSPSQTREILAQIDHLPRKHLGQNFLVDANIVRKSVELASVAATDRVVEIGPGLGTLTRALLSTGAQVWAIEHDPRLAAYLRTDVMPDAGGRLHLMEGDALDAPRAGLATNEAAAGFKVVANLPYAISTPWMDSMLADPLPQHMVLMLQREAADRYAAAPGSKQFGAISIFLQSAFDIAPGHKVPAACFHPRPDIESYLLNLVRKPVPYLFSPETKRLIRACFQQRRKQVSSLLRGKLPDDGQSWISTLTLEGLDGRARPEAIPTKAWQRLSVT</sequence>
<evidence type="ECO:0000256" key="6">
    <source>
        <dbReference type="ARBA" id="ARBA00022884"/>
    </source>
</evidence>
<dbReference type="Gene3D" id="1.10.8.100">
    <property type="entry name" value="Ribosomal RNA adenine dimethylase-like, domain 2"/>
    <property type="match status" value="1"/>
</dbReference>
<keyword evidence="2 7" id="KW-0698">rRNA processing</keyword>
<feature type="binding site" evidence="7 8">
    <location>
        <position position="124"/>
    </location>
    <ligand>
        <name>S-adenosyl-L-methionine</name>
        <dbReference type="ChEBI" id="CHEBI:59789"/>
    </ligand>
</feature>
<comment type="subcellular location">
    <subcellularLocation>
        <location evidence="7">Cytoplasm</location>
    </subcellularLocation>
</comment>
<dbReference type="AlphaFoldDB" id="A0AAF0I7I8"/>
<dbReference type="CDD" id="cd02440">
    <property type="entry name" value="AdoMet_MTases"/>
    <property type="match status" value="1"/>
</dbReference>
<keyword evidence="6 7" id="KW-0694">RNA-binding</keyword>